<dbReference type="EMBL" id="JAEAOA010001317">
    <property type="protein sequence ID" value="KAK3588253.1"/>
    <property type="molecule type" value="Genomic_DNA"/>
</dbReference>
<keyword evidence="2" id="KW-1185">Reference proteome</keyword>
<evidence type="ECO:0000313" key="1">
    <source>
        <dbReference type="EMBL" id="KAK3588253.1"/>
    </source>
</evidence>
<proteinExistence type="predicted"/>
<reference evidence="1" key="1">
    <citation type="journal article" date="2021" name="Genome Biol. Evol.">
        <title>A High-Quality Reference Genome for a Parasitic Bivalve with Doubly Uniparental Inheritance (Bivalvia: Unionida).</title>
        <authorList>
            <person name="Smith C.H."/>
        </authorList>
    </citation>
    <scope>NUCLEOTIDE SEQUENCE</scope>
    <source>
        <strain evidence="1">CHS0354</strain>
    </source>
</reference>
<dbReference type="Proteomes" id="UP001195483">
    <property type="component" value="Unassembled WGS sequence"/>
</dbReference>
<reference evidence="1" key="3">
    <citation type="submission" date="2023-05" db="EMBL/GenBank/DDBJ databases">
        <authorList>
            <person name="Smith C.H."/>
        </authorList>
    </citation>
    <scope>NUCLEOTIDE SEQUENCE</scope>
    <source>
        <strain evidence="1">CHS0354</strain>
        <tissue evidence="1">Mantle</tissue>
    </source>
</reference>
<dbReference type="AlphaFoldDB" id="A0AAE0VRT6"/>
<organism evidence="1 2">
    <name type="scientific">Potamilus streckersoni</name>
    <dbReference type="NCBI Taxonomy" id="2493646"/>
    <lineage>
        <taxon>Eukaryota</taxon>
        <taxon>Metazoa</taxon>
        <taxon>Spiralia</taxon>
        <taxon>Lophotrochozoa</taxon>
        <taxon>Mollusca</taxon>
        <taxon>Bivalvia</taxon>
        <taxon>Autobranchia</taxon>
        <taxon>Heteroconchia</taxon>
        <taxon>Palaeoheterodonta</taxon>
        <taxon>Unionida</taxon>
        <taxon>Unionoidea</taxon>
        <taxon>Unionidae</taxon>
        <taxon>Ambleminae</taxon>
        <taxon>Lampsilini</taxon>
        <taxon>Potamilus</taxon>
    </lineage>
</organism>
<evidence type="ECO:0000313" key="2">
    <source>
        <dbReference type="Proteomes" id="UP001195483"/>
    </source>
</evidence>
<protein>
    <submittedName>
        <fullName evidence="1">Uncharacterized protein</fullName>
    </submittedName>
</protein>
<sequence>MEKDEDNRKRTEEDSRKIGLTDRLSDIAKSDSDRLFNSKDITESELLIRYDGKPWIAIIKIPGDMTK</sequence>
<name>A0AAE0VRT6_9BIVA</name>
<accession>A0AAE0VRT6</accession>
<gene>
    <name evidence="1" type="ORF">CHS0354_021507</name>
</gene>
<comment type="caution">
    <text evidence="1">The sequence shown here is derived from an EMBL/GenBank/DDBJ whole genome shotgun (WGS) entry which is preliminary data.</text>
</comment>
<reference evidence="1" key="2">
    <citation type="journal article" date="2021" name="Genome Biol. Evol.">
        <title>Developing a high-quality reference genome for a parasitic bivalve with doubly uniparental inheritance (Bivalvia: Unionida).</title>
        <authorList>
            <person name="Smith C.H."/>
        </authorList>
    </citation>
    <scope>NUCLEOTIDE SEQUENCE</scope>
    <source>
        <strain evidence="1">CHS0354</strain>
        <tissue evidence="1">Mantle</tissue>
    </source>
</reference>